<evidence type="ECO:0000313" key="4">
    <source>
        <dbReference type="Proteomes" id="UP000237381"/>
    </source>
</evidence>
<feature type="domain" description="bAvd-like" evidence="2">
    <location>
        <begin position="13"/>
        <end position="111"/>
    </location>
</feature>
<dbReference type="InterPro" id="IPR055360">
    <property type="entry name" value="bAvd"/>
</dbReference>
<proteinExistence type="predicted"/>
<sequence length="125" mass="13788">MALHTTLPIYRAAEDLLAVVTDVVANTQRDFKRLIGERIITCCVDIIDCVYLANVAQDKTPHLVKMIARLNTINSLIRHGMNTRKIHGKAYGRVVELTTSIGKQANGWKKSAGNRPLHGGQGFHG</sequence>
<evidence type="ECO:0000259" key="2">
    <source>
        <dbReference type="Pfam" id="PF22296"/>
    </source>
</evidence>
<dbReference type="OrthoDB" id="8595978at2"/>
<name>A0A2S4MDI4_9BURK</name>
<dbReference type="Proteomes" id="UP000237381">
    <property type="component" value="Unassembled WGS sequence"/>
</dbReference>
<protein>
    <recommendedName>
        <fullName evidence="2">bAvd-like domain-containing protein</fullName>
    </recommendedName>
</protein>
<organism evidence="3 4">
    <name type="scientific">Paraburkholderia eburnea</name>
    <dbReference type="NCBI Taxonomy" id="1189126"/>
    <lineage>
        <taxon>Bacteria</taxon>
        <taxon>Pseudomonadati</taxon>
        <taxon>Pseudomonadota</taxon>
        <taxon>Betaproteobacteria</taxon>
        <taxon>Burkholderiales</taxon>
        <taxon>Burkholderiaceae</taxon>
        <taxon>Paraburkholderia</taxon>
    </lineage>
</organism>
<dbReference type="CDD" id="cd16376">
    <property type="entry name" value="Avd_like"/>
    <property type="match status" value="1"/>
</dbReference>
<comment type="caution">
    <text evidence="3">The sequence shown here is derived from an EMBL/GenBank/DDBJ whole genome shotgun (WGS) entry which is preliminary data.</text>
</comment>
<keyword evidence="4" id="KW-1185">Reference proteome</keyword>
<accession>A0A2S4MDI4</accession>
<dbReference type="AlphaFoldDB" id="A0A2S4MDI4"/>
<gene>
    <name evidence="3" type="ORF">B0G62_104103</name>
</gene>
<dbReference type="Gene3D" id="1.20.1440.60">
    <property type="entry name" value="23S rRNA-intervening sequence"/>
    <property type="match status" value="1"/>
</dbReference>
<evidence type="ECO:0000256" key="1">
    <source>
        <dbReference type="SAM" id="MobiDB-lite"/>
    </source>
</evidence>
<feature type="region of interest" description="Disordered" evidence="1">
    <location>
        <begin position="106"/>
        <end position="125"/>
    </location>
</feature>
<evidence type="ECO:0000313" key="3">
    <source>
        <dbReference type="EMBL" id="POR52806.1"/>
    </source>
</evidence>
<dbReference type="EMBL" id="PQGA01000004">
    <property type="protein sequence ID" value="POR52806.1"/>
    <property type="molecule type" value="Genomic_DNA"/>
</dbReference>
<dbReference type="Pfam" id="PF22296">
    <property type="entry name" value="bAvd"/>
    <property type="match status" value="1"/>
</dbReference>
<dbReference type="InterPro" id="IPR036583">
    <property type="entry name" value="23S_rRNA_IVS_sf"/>
</dbReference>
<reference evidence="3 4" key="1">
    <citation type="submission" date="2018-01" db="EMBL/GenBank/DDBJ databases">
        <title>Genomic Encyclopedia of Type Strains, Phase III (KMG-III): the genomes of soil and plant-associated and newly described type strains.</title>
        <authorList>
            <person name="Whitman W."/>
        </authorList>
    </citation>
    <scope>NUCLEOTIDE SEQUENCE [LARGE SCALE GENOMIC DNA]</scope>
    <source>
        <strain evidence="3 4">JCM 18070</strain>
    </source>
</reference>
<dbReference type="RefSeq" id="WP_103704213.1">
    <property type="nucleotide sequence ID" value="NZ_PQGA01000004.1"/>
</dbReference>